<dbReference type="PRINTS" id="PR00344">
    <property type="entry name" value="BCTRLSENSOR"/>
</dbReference>
<dbReference type="PANTHER" id="PTHR45436">
    <property type="entry name" value="SENSOR HISTIDINE KINASE YKOH"/>
    <property type="match status" value="1"/>
</dbReference>
<evidence type="ECO:0000256" key="5">
    <source>
        <dbReference type="ARBA" id="ARBA00022553"/>
    </source>
</evidence>
<dbReference type="CDD" id="cd06225">
    <property type="entry name" value="HAMP"/>
    <property type="match status" value="1"/>
</dbReference>
<keyword evidence="6" id="KW-0808">Transferase</keyword>
<feature type="domain" description="HAMP" evidence="15">
    <location>
        <begin position="232"/>
        <end position="285"/>
    </location>
</feature>
<evidence type="ECO:0000256" key="2">
    <source>
        <dbReference type="ARBA" id="ARBA00001968"/>
    </source>
</evidence>
<evidence type="ECO:0000313" key="16">
    <source>
        <dbReference type="EMBL" id="SES45094.1"/>
    </source>
</evidence>
<dbReference type="EMBL" id="FOHB01000008">
    <property type="protein sequence ID" value="SES45094.1"/>
    <property type="molecule type" value="Genomic_DNA"/>
</dbReference>
<dbReference type="EC" id="2.7.13.3" evidence="4"/>
<comment type="catalytic activity">
    <reaction evidence="1">
        <text>ATP + protein L-histidine = ADP + protein N-phospho-L-histidine.</text>
        <dbReference type="EC" id="2.7.13.3"/>
    </reaction>
</comment>
<keyword evidence="10" id="KW-0902">Two-component regulatory system</keyword>
<comment type="subcellular location">
    <subcellularLocation>
        <location evidence="3">Cell membrane</location>
    </subcellularLocation>
</comment>
<keyword evidence="17" id="KW-1185">Reference proteome</keyword>
<keyword evidence="9 13" id="KW-1133">Transmembrane helix</keyword>
<keyword evidence="5" id="KW-0597">Phosphoprotein</keyword>
<dbReference type="Pfam" id="PF00512">
    <property type="entry name" value="HisKA"/>
    <property type="match status" value="1"/>
</dbReference>
<evidence type="ECO:0000313" key="17">
    <source>
        <dbReference type="Proteomes" id="UP000199019"/>
    </source>
</evidence>
<dbReference type="FunFam" id="3.30.565.10:FF:000006">
    <property type="entry name" value="Sensor histidine kinase WalK"/>
    <property type="match status" value="1"/>
</dbReference>
<dbReference type="Pfam" id="PF02518">
    <property type="entry name" value="HATPase_c"/>
    <property type="match status" value="1"/>
</dbReference>
<dbReference type="InterPro" id="IPR003661">
    <property type="entry name" value="HisK_dim/P_dom"/>
</dbReference>
<keyword evidence="11 13" id="KW-0472">Membrane</keyword>
<dbReference type="GO" id="GO:0000155">
    <property type="term" value="F:phosphorelay sensor kinase activity"/>
    <property type="evidence" value="ECO:0007669"/>
    <property type="project" value="InterPro"/>
</dbReference>
<evidence type="ECO:0000259" key="15">
    <source>
        <dbReference type="PROSITE" id="PS50885"/>
    </source>
</evidence>
<dbReference type="FunFam" id="1.10.287.130:FF:000001">
    <property type="entry name" value="Two-component sensor histidine kinase"/>
    <property type="match status" value="1"/>
</dbReference>
<dbReference type="InterPro" id="IPR036890">
    <property type="entry name" value="HATPase_C_sf"/>
</dbReference>
<dbReference type="SMART" id="SM00387">
    <property type="entry name" value="HATPase_c"/>
    <property type="match status" value="1"/>
</dbReference>
<evidence type="ECO:0000256" key="9">
    <source>
        <dbReference type="ARBA" id="ARBA00022989"/>
    </source>
</evidence>
<evidence type="ECO:0000259" key="14">
    <source>
        <dbReference type="PROSITE" id="PS50109"/>
    </source>
</evidence>
<feature type="region of interest" description="Disordered" evidence="12">
    <location>
        <begin position="1"/>
        <end position="46"/>
    </location>
</feature>
<name>A0A1H9XG50_9MICO</name>
<keyword evidence="7 13" id="KW-0812">Transmembrane</keyword>
<dbReference type="Gene3D" id="6.10.340.10">
    <property type="match status" value="1"/>
</dbReference>
<evidence type="ECO:0000256" key="8">
    <source>
        <dbReference type="ARBA" id="ARBA00022777"/>
    </source>
</evidence>
<organism evidence="16 17">
    <name type="scientific">Pedococcus cremeus</name>
    <dbReference type="NCBI Taxonomy" id="587636"/>
    <lineage>
        <taxon>Bacteria</taxon>
        <taxon>Bacillati</taxon>
        <taxon>Actinomycetota</taxon>
        <taxon>Actinomycetes</taxon>
        <taxon>Micrococcales</taxon>
        <taxon>Intrasporangiaceae</taxon>
        <taxon>Pedococcus</taxon>
    </lineage>
</organism>
<dbReference type="GO" id="GO:0005886">
    <property type="term" value="C:plasma membrane"/>
    <property type="evidence" value="ECO:0007669"/>
    <property type="project" value="UniProtKB-SubCell"/>
</dbReference>
<evidence type="ECO:0000256" key="7">
    <source>
        <dbReference type="ARBA" id="ARBA00022692"/>
    </source>
</evidence>
<evidence type="ECO:0000256" key="6">
    <source>
        <dbReference type="ARBA" id="ARBA00022679"/>
    </source>
</evidence>
<dbReference type="Pfam" id="PF00672">
    <property type="entry name" value="HAMP"/>
    <property type="match status" value="1"/>
</dbReference>
<evidence type="ECO:0000256" key="12">
    <source>
        <dbReference type="SAM" id="MobiDB-lite"/>
    </source>
</evidence>
<dbReference type="SMART" id="SM00388">
    <property type="entry name" value="HisKA"/>
    <property type="match status" value="1"/>
</dbReference>
<dbReference type="InterPro" id="IPR050428">
    <property type="entry name" value="TCS_sensor_his_kinase"/>
</dbReference>
<dbReference type="PROSITE" id="PS50109">
    <property type="entry name" value="HIS_KIN"/>
    <property type="match status" value="1"/>
</dbReference>
<dbReference type="InterPro" id="IPR036097">
    <property type="entry name" value="HisK_dim/P_sf"/>
</dbReference>
<feature type="transmembrane region" description="Helical" evidence="13">
    <location>
        <begin position="208"/>
        <end position="231"/>
    </location>
</feature>
<feature type="compositionally biased region" description="Pro residues" evidence="12">
    <location>
        <begin position="28"/>
        <end position="45"/>
    </location>
</feature>
<dbReference type="CDD" id="cd00075">
    <property type="entry name" value="HATPase"/>
    <property type="match status" value="1"/>
</dbReference>
<accession>A0A1H9XG50</accession>
<dbReference type="Gene3D" id="3.30.565.10">
    <property type="entry name" value="Histidine kinase-like ATPase, C-terminal domain"/>
    <property type="match status" value="1"/>
</dbReference>
<dbReference type="InterPro" id="IPR004358">
    <property type="entry name" value="Sig_transdc_His_kin-like_C"/>
</dbReference>
<reference evidence="17" key="1">
    <citation type="submission" date="2016-10" db="EMBL/GenBank/DDBJ databases">
        <authorList>
            <person name="Varghese N."/>
            <person name="Submissions S."/>
        </authorList>
    </citation>
    <scope>NUCLEOTIDE SEQUENCE [LARGE SCALE GENOMIC DNA]</scope>
    <source>
        <strain evidence="17">CGMCC 1.6963</strain>
    </source>
</reference>
<feature type="domain" description="Histidine kinase" evidence="14">
    <location>
        <begin position="300"/>
        <end position="521"/>
    </location>
</feature>
<feature type="transmembrane region" description="Helical" evidence="13">
    <location>
        <begin position="63"/>
        <end position="85"/>
    </location>
</feature>
<dbReference type="Proteomes" id="UP000199019">
    <property type="component" value="Unassembled WGS sequence"/>
</dbReference>
<dbReference type="SUPFAM" id="SSF158472">
    <property type="entry name" value="HAMP domain-like"/>
    <property type="match status" value="1"/>
</dbReference>
<protein>
    <recommendedName>
        <fullName evidence="4">histidine kinase</fullName>
        <ecNumber evidence="4">2.7.13.3</ecNumber>
    </recommendedName>
</protein>
<dbReference type="AlphaFoldDB" id="A0A1H9XG50"/>
<evidence type="ECO:0000256" key="4">
    <source>
        <dbReference type="ARBA" id="ARBA00012438"/>
    </source>
</evidence>
<dbReference type="PANTHER" id="PTHR45436:SF5">
    <property type="entry name" value="SENSOR HISTIDINE KINASE TRCS"/>
    <property type="match status" value="1"/>
</dbReference>
<evidence type="ECO:0000256" key="13">
    <source>
        <dbReference type="SAM" id="Phobius"/>
    </source>
</evidence>
<proteinExistence type="predicted"/>
<dbReference type="InterPro" id="IPR003594">
    <property type="entry name" value="HATPase_dom"/>
</dbReference>
<dbReference type="SUPFAM" id="SSF55874">
    <property type="entry name" value="ATPase domain of HSP90 chaperone/DNA topoisomerase II/histidine kinase"/>
    <property type="match status" value="1"/>
</dbReference>
<dbReference type="PROSITE" id="PS50885">
    <property type="entry name" value="HAMP"/>
    <property type="match status" value="1"/>
</dbReference>
<dbReference type="Gene3D" id="1.10.287.130">
    <property type="match status" value="1"/>
</dbReference>
<dbReference type="CDD" id="cd00082">
    <property type="entry name" value="HisKA"/>
    <property type="match status" value="1"/>
</dbReference>
<dbReference type="InterPro" id="IPR005467">
    <property type="entry name" value="His_kinase_dom"/>
</dbReference>
<dbReference type="STRING" id="587636.SAMN05216199_3744"/>
<gene>
    <name evidence="16" type="ORF">SAMN05216199_3744</name>
</gene>
<dbReference type="GO" id="GO:0005509">
    <property type="term" value="F:calcium ion binding"/>
    <property type="evidence" value="ECO:0007669"/>
    <property type="project" value="UniProtKB-ARBA"/>
</dbReference>
<dbReference type="InterPro" id="IPR003660">
    <property type="entry name" value="HAMP_dom"/>
</dbReference>
<evidence type="ECO:0000256" key="11">
    <source>
        <dbReference type="ARBA" id="ARBA00023136"/>
    </source>
</evidence>
<sequence length="529" mass="55652">MSREAPARTTGAPDAPGSPGGAPAGQTGPPPGPTAPAASPRPRPSLPARVTRRLEALPLRVRLVAILMVLLVLALVLTASATAVLMRRDLIARVDEDLQRAKIPVAQQAVDRIARESNQALPGTYAVFFLPTDGSQAIAVYPPNEPLHPAIPPLPVNDARVRTGHPFTVGSTNGTTSWRVVAGPVRGGAFTYAVAVSLRSVDRTVRRLVLVELLIGLAVTLACGVLGWYAVRRAFRPLSQIEDTAAAIAAGDLGRRIPTRAAKDEVTSLSRSLNSMLSQIEQSFAVREASEERMRQFVADASHELRTPLATVRGYAELYRQGAVSKPEDVASAMGRIESEAGRMSGLVEDLLLLARLDDHRPMEITDVDLTVLAADAVSDAGALDPTRRVSLLGLSGQLEPTVVPGDDGKLRQVLTNLVGNALNHTPAGTPVEVVVGVRPGTDRAVLEVRDHGPGVDPASARRVFERFYRADPSRTRATGGGNGLGLAIVAAIVGAHHGKVGVAQTRGGGATFVVELPTGNSQQAPRGL</sequence>
<evidence type="ECO:0000256" key="1">
    <source>
        <dbReference type="ARBA" id="ARBA00000085"/>
    </source>
</evidence>
<comment type="cofactor">
    <cofactor evidence="2">
        <name>a divalent metal cation</name>
        <dbReference type="ChEBI" id="CHEBI:60240"/>
    </cofactor>
</comment>
<dbReference type="SMART" id="SM00304">
    <property type="entry name" value="HAMP"/>
    <property type="match status" value="1"/>
</dbReference>
<evidence type="ECO:0000256" key="3">
    <source>
        <dbReference type="ARBA" id="ARBA00004236"/>
    </source>
</evidence>
<evidence type="ECO:0000256" key="10">
    <source>
        <dbReference type="ARBA" id="ARBA00023012"/>
    </source>
</evidence>
<dbReference type="SUPFAM" id="SSF47384">
    <property type="entry name" value="Homodimeric domain of signal transducing histidine kinase"/>
    <property type="match status" value="1"/>
</dbReference>
<keyword evidence="8 16" id="KW-0418">Kinase</keyword>